<reference evidence="3 4" key="1">
    <citation type="submission" date="2023-07" db="EMBL/GenBank/DDBJ databases">
        <title>Comparative genomics of wheat-associated soil bacteria to identify genetic determinants of phenazine resistance.</title>
        <authorList>
            <person name="Mouncey N."/>
        </authorList>
    </citation>
    <scope>NUCLEOTIDE SEQUENCE [LARGE SCALE GENOMIC DNA]</scope>
    <source>
        <strain evidence="3 4">W2I16</strain>
    </source>
</reference>
<protein>
    <submittedName>
        <fullName evidence="3">Hemerythrin superfamily protein</fullName>
    </submittedName>
</protein>
<comment type="caution">
    <text evidence="3">The sequence shown here is derived from an EMBL/GenBank/DDBJ whole genome shotgun (WGS) entry which is preliminary data.</text>
</comment>
<accession>A0ABU0RML8</accession>
<sequence length="203" mass="23313">MRDMAYAPSLFRVNPAASGRCAAGRGVHGVRAADRAARYGEDKEMLMDGIVLLKEDHKTVEKLFKQFEKADENAYAEKRKIVDQVIDELTTHTWIEENIFYPAARESAPDTKDHVLESVEEHHVVVWMLSELKDLDPKDERFDAKMSVLMENVRHHVEEEEKEWFPDVRKAMGRNRLTELGEQMEKAKKRAPGDPLAVPSADR</sequence>
<feature type="domain" description="Hemerythrin-like" evidence="2">
    <location>
        <begin position="49"/>
        <end position="166"/>
    </location>
</feature>
<feature type="region of interest" description="Disordered" evidence="1">
    <location>
        <begin position="182"/>
        <end position="203"/>
    </location>
</feature>
<dbReference type="PANTHER" id="PTHR35585:SF1">
    <property type="entry name" value="HHE DOMAIN PROTEIN (AFU_ORTHOLOGUE AFUA_4G00730)"/>
    <property type="match status" value="1"/>
</dbReference>
<dbReference type="Gene3D" id="1.20.120.520">
    <property type="entry name" value="nmb1532 protein domain like"/>
    <property type="match status" value="1"/>
</dbReference>
<evidence type="ECO:0000313" key="3">
    <source>
        <dbReference type="EMBL" id="MDQ0933236.1"/>
    </source>
</evidence>
<name>A0ABU0RML8_9ACTN</name>
<organism evidence="3 4">
    <name type="scientific">Streptomyces turgidiscabies</name>
    <dbReference type="NCBI Taxonomy" id="85558"/>
    <lineage>
        <taxon>Bacteria</taxon>
        <taxon>Bacillati</taxon>
        <taxon>Actinomycetota</taxon>
        <taxon>Actinomycetes</taxon>
        <taxon>Kitasatosporales</taxon>
        <taxon>Streptomycetaceae</taxon>
        <taxon>Streptomyces</taxon>
    </lineage>
</organism>
<evidence type="ECO:0000259" key="2">
    <source>
        <dbReference type="Pfam" id="PF01814"/>
    </source>
</evidence>
<dbReference type="InterPro" id="IPR012312">
    <property type="entry name" value="Hemerythrin-like"/>
</dbReference>
<dbReference type="CDD" id="cd12108">
    <property type="entry name" value="Hr-like"/>
    <property type="match status" value="1"/>
</dbReference>
<gene>
    <name evidence="3" type="ORF">QFZ49_003176</name>
</gene>
<dbReference type="Proteomes" id="UP001223072">
    <property type="component" value="Unassembled WGS sequence"/>
</dbReference>
<keyword evidence="4" id="KW-1185">Reference proteome</keyword>
<evidence type="ECO:0000256" key="1">
    <source>
        <dbReference type="SAM" id="MobiDB-lite"/>
    </source>
</evidence>
<evidence type="ECO:0000313" key="4">
    <source>
        <dbReference type="Proteomes" id="UP001223072"/>
    </source>
</evidence>
<dbReference type="Pfam" id="PF01814">
    <property type="entry name" value="Hemerythrin"/>
    <property type="match status" value="1"/>
</dbReference>
<dbReference type="PANTHER" id="PTHR35585">
    <property type="entry name" value="HHE DOMAIN PROTEIN (AFU_ORTHOLOGUE AFUA_4G00730)"/>
    <property type="match status" value="1"/>
</dbReference>
<dbReference type="EMBL" id="JAUSZS010000004">
    <property type="protein sequence ID" value="MDQ0933236.1"/>
    <property type="molecule type" value="Genomic_DNA"/>
</dbReference>
<proteinExistence type="predicted"/>